<organism evidence="1">
    <name type="scientific">Siphoviridae sp. ctMBu2</name>
    <dbReference type="NCBI Taxonomy" id="2827853"/>
    <lineage>
        <taxon>Viruses</taxon>
        <taxon>Duplodnaviria</taxon>
        <taxon>Heunggongvirae</taxon>
        <taxon>Uroviricota</taxon>
        <taxon>Caudoviricetes</taxon>
    </lineage>
</organism>
<sequence>MSFLNPTPVPVRLYSHTDNEAPQLPANNWTGALKTILKACLVTGYGGKPGAGWTLREESDNKAIFAMGDPACPPVELEVDSSNITITTFDLHWQGVKQGIVSNWAMGQLNRYTGVAGWHLVASARSFVLLPLVRTGNSPLIAGLAYFGQTCTNLVDPGQQDFLLWLAKSNNTNYVSDVPSVLYNGGNAAWSSGSLRLAGKIGDGRNTALRCASAARAGSRRLPVNNDFGAILYSEIYLHRTASYGSNNYAVSGRLPGLLVASHRTVSDQTGDIVQVAGSPHRWLLTQQDVQLGYAAEGLEGLAVLVNLDEWVY</sequence>
<proteinExistence type="predicted"/>
<evidence type="ECO:0000313" key="1">
    <source>
        <dbReference type="EMBL" id="DAF58276.1"/>
    </source>
</evidence>
<reference evidence="1" key="1">
    <citation type="journal article" date="2021" name="Proc. Natl. Acad. Sci. U.S.A.">
        <title>A Catalog of Tens of Thousands of Viruses from Human Metagenomes Reveals Hidden Associations with Chronic Diseases.</title>
        <authorList>
            <person name="Tisza M.J."/>
            <person name="Buck C.B."/>
        </authorList>
    </citation>
    <scope>NUCLEOTIDE SEQUENCE</scope>
    <source>
        <strain evidence="1">CtMBu2</strain>
    </source>
</reference>
<dbReference type="EMBL" id="BK032748">
    <property type="protein sequence ID" value="DAF58276.1"/>
    <property type="molecule type" value="Genomic_DNA"/>
</dbReference>
<protein>
    <submittedName>
        <fullName evidence="1">Uncharacterized protein</fullName>
    </submittedName>
</protein>
<name>A0A8S5T4K3_9CAUD</name>
<accession>A0A8S5T4K3</accession>